<evidence type="ECO:0000313" key="2">
    <source>
        <dbReference type="EMBL" id="GIH00594.1"/>
    </source>
</evidence>
<accession>A0ABQ4F104</accession>
<keyword evidence="3" id="KW-1185">Reference proteome</keyword>
<organism evidence="2 3">
    <name type="scientific">Plantactinospora mayteni</name>
    <dbReference type="NCBI Taxonomy" id="566021"/>
    <lineage>
        <taxon>Bacteria</taxon>
        <taxon>Bacillati</taxon>
        <taxon>Actinomycetota</taxon>
        <taxon>Actinomycetes</taxon>
        <taxon>Micromonosporales</taxon>
        <taxon>Micromonosporaceae</taxon>
        <taxon>Plantactinospora</taxon>
    </lineage>
</organism>
<reference evidence="2 3" key="1">
    <citation type="submission" date="2021-01" db="EMBL/GenBank/DDBJ databases">
        <title>Whole genome shotgun sequence of Plantactinospora mayteni NBRC 109088.</title>
        <authorList>
            <person name="Komaki H."/>
            <person name="Tamura T."/>
        </authorList>
    </citation>
    <scope>NUCLEOTIDE SEQUENCE [LARGE SCALE GENOMIC DNA]</scope>
    <source>
        <strain evidence="2 3">NBRC 109088</strain>
    </source>
</reference>
<proteinExistence type="predicted"/>
<evidence type="ECO:0000313" key="3">
    <source>
        <dbReference type="Proteomes" id="UP000621500"/>
    </source>
</evidence>
<feature type="region of interest" description="Disordered" evidence="1">
    <location>
        <begin position="34"/>
        <end position="62"/>
    </location>
</feature>
<dbReference type="Proteomes" id="UP000621500">
    <property type="component" value="Unassembled WGS sequence"/>
</dbReference>
<gene>
    <name evidence="2" type="ORF">Pma05_71660</name>
</gene>
<evidence type="ECO:0000256" key="1">
    <source>
        <dbReference type="SAM" id="MobiDB-lite"/>
    </source>
</evidence>
<dbReference type="EMBL" id="BONX01000054">
    <property type="protein sequence ID" value="GIH00594.1"/>
    <property type="molecule type" value="Genomic_DNA"/>
</dbReference>
<name>A0ABQ4F104_9ACTN</name>
<sequence length="62" mass="6656">MSGPKNSFQTEMKVKIAVVAKAGMQSGMITLQKVRKGPQPSIRAASSSSRGSARMNCTIRKM</sequence>
<feature type="compositionally biased region" description="Low complexity" evidence="1">
    <location>
        <begin position="41"/>
        <end position="54"/>
    </location>
</feature>
<comment type="caution">
    <text evidence="2">The sequence shown here is derived from an EMBL/GenBank/DDBJ whole genome shotgun (WGS) entry which is preliminary data.</text>
</comment>
<protein>
    <submittedName>
        <fullName evidence="2">Uncharacterized protein</fullName>
    </submittedName>
</protein>